<dbReference type="AlphaFoldDB" id="A0AAV2KAN5"/>
<evidence type="ECO:0000313" key="2">
    <source>
        <dbReference type="EMBL" id="CAL1586090.1"/>
    </source>
</evidence>
<dbReference type="EMBL" id="OZ035839">
    <property type="protein sequence ID" value="CAL1586090.1"/>
    <property type="molecule type" value="Genomic_DNA"/>
</dbReference>
<evidence type="ECO:0000313" key="3">
    <source>
        <dbReference type="Proteomes" id="UP001497482"/>
    </source>
</evidence>
<gene>
    <name evidence="2" type="ORF">KC01_LOCUS16228</name>
</gene>
<protein>
    <submittedName>
        <fullName evidence="2">Uncharacterized protein</fullName>
    </submittedName>
</protein>
<feature type="region of interest" description="Disordered" evidence="1">
    <location>
        <begin position="31"/>
        <end position="75"/>
    </location>
</feature>
<evidence type="ECO:0000256" key="1">
    <source>
        <dbReference type="SAM" id="MobiDB-lite"/>
    </source>
</evidence>
<feature type="compositionally biased region" description="Polar residues" evidence="1">
    <location>
        <begin position="42"/>
        <end position="73"/>
    </location>
</feature>
<accession>A0AAV2KAN5</accession>
<name>A0AAV2KAN5_KNICA</name>
<sequence length="126" mass="13357">MCLSQSKIQSYKAKKQVIERVVKTAFGSPLPGISSPPAACATVTTSSENTPIQHTDQGTFKSPTKESASSRETSAAGREAVALRVISRLIPAQSCSSSPCLKSHLELVSCTEEVQRSKACFSAPWG</sequence>
<proteinExistence type="predicted"/>
<organism evidence="2 3">
    <name type="scientific">Knipowitschia caucasica</name>
    <name type="common">Caucasian dwarf goby</name>
    <name type="synonym">Pomatoschistus caucasicus</name>
    <dbReference type="NCBI Taxonomy" id="637954"/>
    <lineage>
        <taxon>Eukaryota</taxon>
        <taxon>Metazoa</taxon>
        <taxon>Chordata</taxon>
        <taxon>Craniata</taxon>
        <taxon>Vertebrata</taxon>
        <taxon>Euteleostomi</taxon>
        <taxon>Actinopterygii</taxon>
        <taxon>Neopterygii</taxon>
        <taxon>Teleostei</taxon>
        <taxon>Neoteleostei</taxon>
        <taxon>Acanthomorphata</taxon>
        <taxon>Gobiaria</taxon>
        <taxon>Gobiiformes</taxon>
        <taxon>Gobioidei</taxon>
        <taxon>Gobiidae</taxon>
        <taxon>Gobiinae</taxon>
        <taxon>Knipowitschia</taxon>
    </lineage>
</organism>
<dbReference type="Proteomes" id="UP001497482">
    <property type="component" value="Chromosome 17"/>
</dbReference>
<keyword evidence="3" id="KW-1185">Reference proteome</keyword>
<reference evidence="2 3" key="1">
    <citation type="submission" date="2024-04" db="EMBL/GenBank/DDBJ databases">
        <authorList>
            <person name="Waldvogel A.-M."/>
            <person name="Schoenle A."/>
        </authorList>
    </citation>
    <scope>NUCLEOTIDE SEQUENCE [LARGE SCALE GENOMIC DNA]</scope>
</reference>